<dbReference type="FunFam" id="1.10.8.60:FF:000013">
    <property type="entry name" value="DNA polymerase III subunit gamma/tau"/>
    <property type="match status" value="1"/>
</dbReference>
<dbReference type="PRINTS" id="PR00300">
    <property type="entry name" value="CLPPROTEASEA"/>
</dbReference>
<comment type="catalytic activity">
    <reaction evidence="7 8">
        <text>DNA(n) + a 2'-deoxyribonucleoside 5'-triphosphate = DNA(n+1) + diphosphate</text>
        <dbReference type="Rhea" id="RHEA:22508"/>
        <dbReference type="Rhea" id="RHEA-COMP:17339"/>
        <dbReference type="Rhea" id="RHEA-COMP:17340"/>
        <dbReference type="ChEBI" id="CHEBI:33019"/>
        <dbReference type="ChEBI" id="CHEBI:61560"/>
        <dbReference type="ChEBI" id="CHEBI:173112"/>
        <dbReference type="EC" id="2.7.7.7"/>
    </reaction>
</comment>
<dbReference type="RefSeq" id="WP_187464709.1">
    <property type="nucleotide sequence ID" value="NZ_JACSIT010000029.1"/>
</dbReference>
<evidence type="ECO:0000313" key="11">
    <source>
        <dbReference type="EMBL" id="MBC6992564.1"/>
    </source>
</evidence>
<keyword evidence="3 8" id="KW-0547">Nucleotide-binding</keyword>
<dbReference type="NCBIfam" id="NF004046">
    <property type="entry name" value="PRK05563.1"/>
    <property type="match status" value="1"/>
</dbReference>
<evidence type="ECO:0000259" key="10">
    <source>
        <dbReference type="SMART" id="SM00382"/>
    </source>
</evidence>
<feature type="compositionally biased region" description="Low complexity" evidence="9">
    <location>
        <begin position="370"/>
        <end position="387"/>
    </location>
</feature>
<reference evidence="11" key="1">
    <citation type="submission" date="2020-08" db="EMBL/GenBank/DDBJ databases">
        <title>Lewinella bacteria from marine environments.</title>
        <authorList>
            <person name="Zhong Y."/>
        </authorList>
    </citation>
    <scope>NUCLEOTIDE SEQUENCE</scope>
    <source>
        <strain evidence="11">KCTC 42187</strain>
    </source>
</reference>
<dbReference type="Pfam" id="PF13177">
    <property type="entry name" value="DNA_pol3_delta2"/>
    <property type="match status" value="1"/>
</dbReference>
<dbReference type="Gene3D" id="3.40.50.300">
    <property type="entry name" value="P-loop containing nucleotide triphosphate hydrolases"/>
    <property type="match status" value="1"/>
</dbReference>
<dbReference type="GO" id="GO:0006261">
    <property type="term" value="P:DNA-templated DNA replication"/>
    <property type="evidence" value="ECO:0007669"/>
    <property type="project" value="TreeGrafter"/>
</dbReference>
<sequence>MSNFVVSARKYRPVRFDEVVGQQHVSQTLKNALLTDHLAHAFLFCGPRGVGKTTSARILAKVLNCLNRTADFEPCNQCDSCVSFDDNANVYIRELDAASNNSVDHIRSLNEQARIPLDKGKSRVFIVDEVHMLSQAAFNAFLKTLEEPPPNTIFILATTEKHKIIPTILSRCQVFDFKRIQPADIVLHLQDICQQEQIAAEEDALHIIAQKADGALRDALSIFDRIVSFTGNSITYDAVIENLNVLDYDYFFRAVDFVLTEDRAGMLLLFDEILQKGFDEDLFLNGLAAHVRDLLVCKDTATLQLLEVGERLRERYHQQAAISPPDLLLTILDVANDCDLGFRMARNKRLHVEMSLLRMVSIKRAFRNDAPTSPALASPSPAPALSAQNPEKKNPDATHTVAGTGAAGGQLATGGDDDHELEAPQVKKTTPPAPTVFQSINLQDMLAEIAQESASNAVVTQLPELSAASLQRAWENFLQKNEGSTLALHLQMAEAQLEGEEVVVNIGSQRVMASLREDSTLIQYLRETFGRPTLVMRLEVDETLRPAQAPVKRRLTAKDKYLRMREKNPAIDDLRKRFDLRPEE</sequence>
<dbReference type="InterPro" id="IPR045085">
    <property type="entry name" value="HLD_clamp_pol_III_gamma_tau"/>
</dbReference>
<dbReference type="SUPFAM" id="SSF52540">
    <property type="entry name" value="P-loop containing nucleoside triphosphate hydrolases"/>
    <property type="match status" value="1"/>
</dbReference>
<name>A0A923PG10_9BACT</name>
<evidence type="ECO:0000313" key="12">
    <source>
        <dbReference type="Proteomes" id="UP000650081"/>
    </source>
</evidence>
<dbReference type="InterPro" id="IPR003593">
    <property type="entry name" value="AAA+_ATPase"/>
</dbReference>
<dbReference type="InterPro" id="IPR027417">
    <property type="entry name" value="P-loop_NTPase"/>
</dbReference>
<dbReference type="FunFam" id="3.40.50.300:FF:000014">
    <property type="entry name" value="DNA polymerase III subunit gamma/tau"/>
    <property type="match status" value="1"/>
</dbReference>
<keyword evidence="8 11" id="KW-0548">Nucleotidyltransferase</keyword>
<dbReference type="SMART" id="SM00382">
    <property type="entry name" value="AAA"/>
    <property type="match status" value="1"/>
</dbReference>
<dbReference type="PANTHER" id="PTHR11669:SF0">
    <property type="entry name" value="PROTEIN STICHEL-LIKE 2"/>
    <property type="match status" value="1"/>
</dbReference>
<feature type="domain" description="AAA+ ATPase" evidence="10">
    <location>
        <begin position="38"/>
        <end position="181"/>
    </location>
</feature>
<keyword evidence="4" id="KW-0862">Zinc</keyword>
<dbReference type="EC" id="2.7.7.7" evidence="8"/>
<dbReference type="SUPFAM" id="SSF48019">
    <property type="entry name" value="post-AAA+ oligomerization domain-like"/>
    <property type="match status" value="1"/>
</dbReference>
<keyword evidence="5 8" id="KW-0067">ATP-binding</keyword>
<comment type="function">
    <text evidence="8">DNA polymerase III is a complex, multichain enzyme responsible for most of the replicative synthesis in bacteria. This DNA polymerase also exhibits 3' to 5' exonuclease activity.</text>
</comment>
<dbReference type="EMBL" id="JACSIT010000029">
    <property type="protein sequence ID" value="MBC6992564.1"/>
    <property type="molecule type" value="Genomic_DNA"/>
</dbReference>
<dbReference type="GO" id="GO:0009360">
    <property type="term" value="C:DNA polymerase III complex"/>
    <property type="evidence" value="ECO:0007669"/>
    <property type="project" value="InterPro"/>
</dbReference>
<organism evidence="11 12">
    <name type="scientific">Neolewinella lacunae</name>
    <dbReference type="NCBI Taxonomy" id="1517758"/>
    <lineage>
        <taxon>Bacteria</taxon>
        <taxon>Pseudomonadati</taxon>
        <taxon>Bacteroidota</taxon>
        <taxon>Saprospiria</taxon>
        <taxon>Saprospirales</taxon>
        <taxon>Lewinellaceae</taxon>
        <taxon>Neolewinella</taxon>
    </lineage>
</organism>
<protein>
    <recommendedName>
        <fullName evidence="8">DNA polymerase III subunit gamma/tau</fullName>
        <ecNumber evidence="8">2.7.7.7</ecNumber>
    </recommendedName>
</protein>
<keyword evidence="8" id="KW-0235">DNA replication</keyword>
<evidence type="ECO:0000256" key="5">
    <source>
        <dbReference type="ARBA" id="ARBA00022840"/>
    </source>
</evidence>
<comment type="caution">
    <text evidence="11">The sequence shown here is derived from an EMBL/GenBank/DDBJ whole genome shotgun (WGS) entry which is preliminary data.</text>
</comment>
<evidence type="ECO:0000256" key="8">
    <source>
        <dbReference type="RuleBase" id="RU364063"/>
    </source>
</evidence>
<dbReference type="Proteomes" id="UP000650081">
    <property type="component" value="Unassembled WGS sequence"/>
</dbReference>
<evidence type="ECO:0000256" key="9">
    <source>
        <dbReference type="SAM" id="MobiDB-lite"/>
    </source>
</evidence>
<dbReference type="InterPro" id="IPR001270">
    <property type="entry name" value="ClpA/B"/>
</dbReference>
<evidence type="ECO:0000256" key="6">
    <source>
        <dbReference type="ARBA" id="ARBA00022932"/>
    </source>
</evidence>
<feature type="region of interest" description="Disordered" evidence="9">
    <location>
        <begin position="370"/>
        <end position="434"/>
    </location>
</feature>
<evidence type="ECO:0000256" key="2">
    <source>
        <dbReference type="ARBA" id="ARBA00022723"/>
    </source>
</evidence>
<comment type="subunit">
    <text evidence="8">DNA polymerase III contains a core (composed of alpha, epsilon and theta chains) that associates with a tau subunit. This core dimerizes to form the POLIII' complex. PolIII' associates with the gamma complex (composed of gamma, delta, delta', psi and chi chains) and with the beta chain to form the complete DNA polymerase III complex.</text>
</comment>
<keyword evidence="8 11" id="KW-0808">Transferase</keyword>
<dbReference type="InterPro" id="IPR012763">
    <property type="entry name" value="DNA_pol_III_sug/sutau_N"/>
</dbReference>
<dbReference type="PANTHER" id="PTHR11669">
    <property type="entry name" value="REPLICATION FACTOR C / DNA POLYMERASE III GAMMA-TAU SUBUNIT"/>
    <property type="match status" value="1"/>
</dbReference>
<evidence type="ECO:0000256" key="1">
    <source>
        <dbReference type="ARBA" id="ARBA00006360"/>
    </source>
</evidence>
<dbReference type="CDD" id="cd18137">
    <property type="entry name" value="HLD_clamp_pol_III_gamma_tau"/>
    <property type="match status" value="1"/>
</dbReference>
<dbReference type="CDD" id="cd00009">
    <property type="entry name" value="AAA"/>
    <property type="match status" value="1"/>
</dbReference>
<dbReference type="NCBIfam" id="TIGR02397">
    <property type="entry name" value="dnaX_nterm"/>
    <property type="match status" value="1"/>
</dbReference>
<dbReference type="GO" id="GO:0003887">
    <property type="term" value="F:DNA-directed DNA polymerase activity"/>
    <property type="evidence" value="ECO:0007669"/>
    <property type="project" value="UniProtKB-KW"/>
</dbReference>
<proteinExistence type="inferred from homology"/>
<dbReference type="GO" id="GO:0003677">
    <property type="term" value="F:DNA binding"/>
    <property type="evidence" value="ECO:0007669"/>
    <property type="project" value="InterPro"/>
</dbReference>
<keyword evidence="12" id="KW-1185">Reference proteome</keyword>
<dbReference type="GO" id="GO:0005524">
    <property type="term" value="F:ATP binding"/>
    <property type="evidence" value="ECO:0007669"/>
    <property type="project" value="UniProtKB-KW"/>
</dbReference>
<accession>A0A923PG10</accession>
<dbReference type="InterPro" id="IPR050238">
    <property type="entry name" value="DNA_Rep/Repair_Clamp_Loader"/>
</dbReference>
<evidence type="ECO:0000256" key="3">
    <source>
        <dbReference type="ARBA" id="ARBA00022741"/>
    </source>
</evidence>
<evidence type="ECO:0000256" key="4">
    <source>
        <dbReference type="ARBA" id="ARBA00022833"/>
    </source>
</evidence>
<dbReference type="Pfam" id="PF22608">
    <property type="entry name" value="DNAX_ATPase_lid"/>
    <property type="match status" value="1"/>
</dbReference>
<keyword evidence="6 8" id="KW-0239">DNA-directed DNA polymerase</keyword>
<gene>
    <name evidence="8 11" type="primary">dnaX</name>
    <name evidence="11" type="ORF">H9S92_00160</name>
</gene>
<dbReference type="InterPro" id="IPR008921">
    <property type="entry name" value="DNA_pol3_clamp-load_cplx_C"/>
</dbReference>
<dbReference type="Gene3D" id="1.20.272.10">
    <property type="match status" value="1"/>
</dbReference>
<evidence type="ECO:0000256" key="7">
    <source>
        <dbReference type="ARBA" id="ARBA00049244"/>
    </source>
</evidence>
<keyword evidence="2" id="KW-0479">Metal-binding</keyword>
<dbReference type="AlphaFoldDB" id="A0A923PG10"/>
<dbReference type="Gene3D" id="1.10.8.60">
    <property type="match status" value="1"/>
</dbReference>
<comment type="similarity">
    <text evidence="1 8">Belongs to the DnaX/STICHEL family.</text>
</comment>
<dbReference type="GO" id="GO:0046872">
    <property type="term" value="F:metal ion binding"/>
    <property type="evidence" value="ECO:0007669"/>
    <property type="project" value="UniProtKB-KW"/>
</dbReference>